<dbReference type="OrthoDB" id="2625211at2"/>
<reference evidence="1 2" key="1">
    <citation type="submission" date="2018-12" db="EMBL/GenBank/DDBJ databases">
        <authorList>
            <person name="Yu L."/>
        </authorList>
    </citation>
    <scope>NUCLEOTIDE SEQUENCE [LARGE SCALE GENOMIC DNA]</scope>
    <source>
        <strain evidence="1 2">S5H2222</strain>
    </source>
</reference>
<sequence length="89" mass="10525">MQKTTNYGLKKPEQTDFYNVQDFNDNADIIDQKLKENADNIVVQGEKLEKHQEEIKNINTFVHESLLYRWGFFLSAAGEPQIWYEEVVE</sequence>
<dbReference type="AlphaFoldDB" id="A0A3S0JQ81"/>
<comment type="caution">
    <text evidence="1">The sequence shown here is derived from an EMBL/GenBank/DDBJ whole genome shotgun (WGS) entry which is preliminary data.</text>
</comment>
<gene>
    <name evidence="1" type="ORF">EKG35_13330</name>
</gene>
<organism evidence="1 2">
    <name type="scientific">Lysinibacillus telephonicus</name>
    <dbReference type="NCBI Taxonomy" id="1714840"/>
    <lineage>
        <taxon>Bacteria</taxon>
        <taxon>Bacillati</taxon>
        <taxon>Bacillota</taxon>
        <taxon>Bacilli</taxon>
        <taxon>Bacillales</taxon>
        <taxon>Bacillaceae</taxon>
        <taxon>Lysinibacillus</taxon>
    </lineage>
</organism>
<dbReference type="EMBL" id="RXNR01000039">
    <property type="protein sequence ID" value="RTQ91615.1"/>
    <property type="molecule type" value="Genomic_DNA"/>
</dbReference>
<accession>A0A3S0JQ81</accession>
<evidence type="ECO:0000313" key="2">
    <source>
        <dbReference type="Proteomes" id="UP000276349"/>
    </source>
</evidence>
<proteinExistence type="predicted"/>
<dbReference type="RefSeq" id="WP_126294998.1">
    <property type="nucleotide sequence ID" value="NZ_CP155468.1"/>
</dbReference>
<keyword evidence="2" id="KW-1185">Reference proteome</keyword>
<protein>
    <submittedName>
        <fullName evidence="1">Uncharacterized protein</fullName>
    </submittedName>
</protein>
<evidence type="ECO:0000313" key="1">
    <source>
        <dbReference type="EMBL" id="RTQ91615.1"/>
    </source>
</evidence>
<name>A0A3S0JQ81_9BACI</name>
<dbReference type="Proteomes" id="UP000276349">
    <property type="component" value="Unassembled WGS sequence"/>
</dbReference>